<dbReference type="InterPro" id="IPR043502">
    <property type="entry name" value="DNA/RNA_pol_sf"/>
</dbReference>
<protein>
    <submittedName>
        <fullName evidence="3">Uncharacterized protein LOC115217674</fullName>
    </submittedName>
</protein>
<dbReference type="SUPFAM" id="SSF56672">
    <property type="entry name" value="DNA/RNA polymerases"/>
    <property type="match status" value="1"/>
</dbReference>
<evidence type="ECO:0000259" key="1">
    <source>
        <dbReference type="Pfam" id="PF00078"/>
    </source>
</evidence>
<dbReference type="Proteomes" id="UP000515154">
    <property type="component" value="Linkage group LG11"/>
</dbReference>
<dbReference type="PANTHER" id="PTHR35450">
    <property type="entry name" value="REVERSE TRANSCRIPTASE DOMAIN-CONTAINING PROTEIN"/>
    <property type="match status" value="1"/>
</dbReference>
<dbReference type="AlphaFoldDB" id="A0A6P7SYQ1"/>
<reference evidence="3" key="1">
    <citation type="submission" date="2025-08" db="UniProtKB">
        <authorList>
            <consortium name="RefSeq"/>
        </authorList>
    </citation>
    <scope>IDENTIFICATION</scope>
</reference>
<feature type="domain" description="Reverse transcriptase" evidence="1">
    <location>
        <begin position="13"/>
        <end position="98"/>
    </location>
</feature>
<dbReference type="RefSeq" id="XP_029643285.1">
    <property type="nucleotide sequence ID" value="XM_029787425.1"/>
</dbReference>
<evidence type="ECO:0000313" key="2">
    <source>
        <dbReference type="Proteomes" id="UP000515154"/>
    </source>
</evidence>
<sequence length="154" mass="17791">MEKIVNESKKHWNTEMIGRKQKLGKVNIRHGIFQGDSLSPLLFVLVMTPLTLILRKVKIAYDLGKGSGQINHLLFMDDVKIYAKNEKQLESLYDSVVETRRPDIAVVDKMMKETKIIDIVIPRADDKELEKIEKYKPLKDEAARMWAVKKVTVI</sequence>
<keyword evidence="2" id="KW-1185">Reference proteome</keyword>
<gene>
    <name evidence="3" type="primary">LOC115217674</name>
</gene>
<dbReference type="KEGG" id="osn:115217674"/>
<evidence type="ECO:0000313" key="3">
    <source>
        <dbReference type="RefSeq" id="XP_029643285.1"/>
    </source>
</evidence>
<name>A0A6P7SYQ1_9MOLL</name>
<dbReference type="PANTHER" id="PTHR35450:SF2">
    <property type="entry name" value="REVERSE TRANSCRIPTASE DOMAIN-CONTAINING PROTEIN"/>
    <property type="match status" value="1"/>
</dbReference>
<proteinExistence type="predicted"/>
<dbReference type="Pfam" id="PF00078">
    <property type="entry name" value="RVT_1"/>
    <property type="match status" value="1"/>
</dbReference>
<organism evidence="2 3">
    <name type="scientific">Octopus sinensis</name>
    <name type="common">East Asian common octopus</name>
    <dbReference type="NCBI Taxonomy" id="2607531"/>
    <lineage>
        <taxon>Eukaryota</taxon>
        <taxon>Metazoa</taxon>
        <taxon>Spiralia</taxon>
        <taxon>Lophotrochozoa</taxon>
        <taxon>Mollusca</taxon>
        <taxon>Cephalopoda</taxon>
        <taxon>Coleoidea</taxon>
        <taxon>Octopodiformes</taxon>
        <taxon>Octopoda</taxon>
        <taxon>Incirrata</taxon>
        <taxon>Octopodidae</taxon>
        <taxon>Octopus</taxon>
    </lineage>
</organism>
<accession>A0A6P7SYQ1</accession>
<dbReference type="InterPro" id="IPR000477">
    <property type="entry name" value="RT_dom"/>
</dbReference>